<evidence type="ECO:0000313" key="3">
    <source>
        <dbReference type="Proteomes" id="UP000297475"/>
    </source>
</evidence>
<evidence type="ECO:0000256" key="1">
    <source>
        <dbReference type="SAM" id="SignalP"/>
    </source>
</evidence>
<protein>
    <submittedName>
        <fullName evidence="2">Uncharacterized protein</fullName>
    </submittedName>
</protein>
<organism evidence="2 3">
    <name type="scientific">Natronospirillum operosum</name>
    <dbReference type="NCBI Taxonomy" id="2759953"/>
    <lineage>
        <taxon>Bacteria</taxon>
        <taxon>Pseudomonadati</taxon>
        <taxon>Pseudomonadota</taxon>
        <taxon>Gammaproteobacteria</taxon>
        <taxon>Oceanospirillales</taxon>
        <taxon>Natronospirillaceae</taxon>
        <taxon>Natronospirillum</taxon>
    </lineage>
</organism>
<dbReference type="Proteomes" id="UP000297475">
    <property type="component" value="Unassembled WGS sequence"/>
</dbReference>
<keyword evidence="3" id="KW-1185">Reference proteome</keyword>
<dbReference type="RefSeq" id="WP_135483557.1">
    <property type="nucleotide sequence ID" value="NZ_SRMF01000004.1"/>
</dbReference>
<proteinExistence type="predicted"/>
<evidence type="ECO:0000313" key="2">
    <source>
        <dbReference type="EMBL" id="TGG92885.1"/>
    </source>
</evidence>
<gene>
    <name evidence="2" type="ORF">E4656_12235</name>
</gene>
<sequence length="145" mass="15412">MKGIKVLLLSLFLVGCATVAPISQEDLLAEGFGQFEQGFYAFYVPSRGAVPDSMTISSYRVQGTSRTASDLHGAFQLGHSNDFGIVVGGSNSELTTLVVEHALDLEEEGDRLAGLEVLVVGPRELTPDIIEKATSRGISIILSAE</sequence>
<keyword evidence="1" id="KW-0732">Signal</keyword>
<dbReference type="PROSITE" id="PS51257">
    <property type="entry name" value="PROKAR_LIPOPROTEIN"/>
    <property type="match status" value="1"/>
</dbReference>
<feature type="chain" id="PRO_5021291995" evidence="1">
    <location>
        <begin position="20"/>
        <end position="145"/>
    </location>
</feature>
<reference evidence="2 3" key="1">
    <citation type="submission" date="2019-04" db="EMBL/GenBank/DDBJ databases">
        <title>Natronospirillum operosus gen. nov., sp. nov., a haloalkaliphilic satellite isolated from decaying biomass of laboratory culture of cyanobacterium Geitlerinema sp. and proposal of Natronospirillaceae fam. nov. and Saccharospirillaceae fam. nov.</title>
        <authorList>
            <person name="Kevbrin V."/>
            <person name="Boltyanskaya Y."/>
            <person name="Koziaeva V."/>
            <person name="Grouzdev D.S."/>
            <person name="Park M."/>
            <person name="Cho J."/>
        </authorList>
    </citation>
    <scope>NUCLEOTIDE SEQUENCE [LARGE SCALE GENOMIC DNA]</scope>
    <source>
        <strain evidence="2 3">G-116</strain>
    </source>
</reference>
<dbReference type="EMBL" id="SRMF01000004">
    <property type="protein sequence ID" value="TGG92885.1"/>
    <property type="molecule type" value="Genomic_DNA"/>
</dbReference>
<accession>A0A4Z0W6M4</accession>
<feature type="signal peptide" evidence="1">
    <location>
        <begin position="1"/>
        <end position="19"/>
    </location>
</feature>
<dbReference type="AlphaFoldDB" id="A0A4Z0W6M4"/>
<name>A0A4Z0W6M4_9GAMM</name>
<comment type="caution">
    <text evidence="2">The sequence shown here is derived from an EMBL/GenBank/DDBJ whole genome shotgun (WGS) entry which is preliminary data.</text>
</comment>